<name>A0ACC0XGE3_9ROSI</name>
<sequence length="31" mass="3551">MGSVQEVNKERVFEMEVLGEVEEAESPTIFH</sequence>
<dbReference type="Proteomes" id="UP001163603">
    <property type="component" value="Chromosome 12"/>
</dbReference>
<protein>
    <submittedName>
        <fullName evidence="1">Uncharacterized protein</fullName>
    </submittedName>
</protein>
<organism evidence="1 2">
    <name type="scientific">Pistacia integerrima</name>
    <dbReference type="NCBI Taxonomy" id="434235"/>
    <lineage>
        <taxon>Eukaryota</taxon>
        <taxon>Viridiplantae</taxon>
        <taxon>Streptophyta</taxon>
        <taxon>Embryophyta</taxon>
        <taxon>Tracheophyta</taxon>
        <taxon>Spermatophyta</taxon>
        <taxon>Magnoliopsida</taxon>
        <taxon>eudicotyledons</taxon>
        <taxon>Gunneridae</taxon>
        <taxon>Pentapetalae</taxon>
        <taxon>rosids</taxon>
        <taxon>malvids</taxon>
        <taxon>Sapindales</taxon>
        <taxon>Anacardiaceae</taxon>
        <taxon>Pistacia</taxon>
    </lineage>
</organism>
<keyword evidence="2" id="KW-1185">Reference proteome</keyword>
<dbReference type="EMBL" id="CM047747">
    <property type="protein sequence ID" value="KAJ0017364.1"/>
    <property type="molecule type" value="Genomic_DNA"/>
</dbReference>
<comment type="caution">
    <text evidence="1">The sequence shown here is derived from an EMBL/GenBank/DDBJ whole genome shotgun (WGS) entry which is preliminary data.</text>
</comment>
<evidence type="ECO:0000313" key="1">
    <source>
        <dbReference type="EMBL" id="KAJ0017364.1"/>
    </source>
</evidence>
<evidence type="ECO:0000313" key="2">
    <source>
        <dbReference type="Proteomes" id="UP001163603"/>
    </source>
</evidence>
<gene>
    <name evidence="1" type="ORF">Pint_10018</name>
</gene>
<accession>A0ACC0XGE3</accession>
<proteinExistence type="predicted"/>
<reference evidence="2" key="1">
    <citation type="journal article" date="2023" name="G3 (Bethesda)">
        <title>Genome assembly and association tests identify interacting loci associated with vigor, precocity, and sex in interspecific pistachio rootstocks.</title>
        <authorList>
            <person name="Palmer W."/>
            <person name="Jacygrad E."/>
            <person name="Sagayaradj S."/>
            <person name="Cavanaugh K."/>
            <person name="Han R."/>
            <person name="Bertier L."/>
            <person name="Beede B."/>
            <person name="Kafkas S."/>
            <person name="Golino D."/>
            <person name="Preece J."/>
            <person name="Michelmore R."/>
        </authorList>
    </citation>
    <scope>NUCLEOTIDE SEQUENCE [LARGE SCALE GENOMIC DNA]</scope>
</reference>